<name>A0A2P5HRT5_DIAHE</name>
<evidence type="ECO:0000313" key="3">
    <source>
        <dbReference type="Proteomes" id="UP000094444"/>
    </source>
</evidence>
<dbReference type="InParanoid" id="A0A2P5HRT5"/>
<evidence type="ECO:0000259" key="1">
    <source>
        <dbReference type="Pfam" id="PF06985"/>
    </source>
</evidence>
<dbReference type="InterPro" id="IPR010730">
    <property type="entry name" value="HET"/>
</dbReference>
<dbReference type="Pfam" id="PF06985">
    <property type="entry name" value="HET"/>
    <property type="match status" value="1"/>
</dbReference>
<reference evidence="2" key="1">
    <citation type="submission" date="2017-09" db="EMBL/GenBank/DDBJ databases">
        <title>Polyketide synthases of a Diaporthe helianthi virulent isolate.</title>
        <authorList>
            <person name="Baroncelli R."/>
        </authorList>
    </citation>
    <scope>NUCLEOTIDE SEQUENCE [LARGE SCALE GENOMIC DNA]</scope>
    <source>
        <strain evidence="2">7/96</strain>
    </source>
</reference>
<feature type="domain" description="Heterokaryon incompatibility" evidence="1">
    <location>
        <begin position="229"/>
        <end position="333"/>
    </location>
</feature>
<dbReference type="OrthoDB" id="2157530at2759"/>
<dbReference type="Proteomes" id="UP000094444">
    <property type="component" value="Unassembled WGS sequence"/>
</dbReference>
<dbReference type="STRING" id="158607.A0A2P5HRT5"/>
<dbReference type="EMBL" id="MAVT02000886">
    <property type="protein sequence ID" value="POS72974.1"/>
    <property type="molecule type" value="Genomic_DNA"/>
</dbReference>
<evidence type="ECO:0000313" key="2">
    <source>
        <dbReference type="EMBL" id="POS72974.1"/>
    </source>
</evidence>
<comment type="caution">
    <text evidence="2">The sequence shown here is derived from an EMBL/GenBank/DDBJ whole genome shotgun (WGS) entry which is preliminary data.</text>
</comment>
<protein>
    <submittedName>
        <fullName evidence="2">Heterokaryon incompatibility protein</fullName>
    </submittedName>
</protein>
<organism evidence="2 3">
    <name type="scientific">Diaporthe helianthi</name>
    <dbReference type="NCBI Taxonomy" id="158607"/>
    <lineage>
        <taxon>Eukaryota</taxon>
        <taxon>Fungi</taxon>
        <taxon>Dikarya</taxon>
        <taxon>Ascomycota</taxon>
        <taxon>Pezizomycotina</taxon>
        <taxon>Sordariomycetes</taxon>
        <taxon>Sordariomycetidae</taxon>
        <taxon>Diaporthales</taxon>
        <taxon>Diaporthaceae</taxon>
        <taxon>Diaporthe</taxon>
    </lineage>
</organism>
<dbReference type="AlphaFoldDB" id="A0A2P5HRT5"/>
<proteinExistence type="predicted"/>
<sequence length="375" mass="42701">MILWNGMSVWHRQSFRMLFDWWTASYQDSPCSLASILALVDQGQDIEFSELQPHGSKQKAETIILELLKLKRWPEGDIETPPRLPGPRAVLTGYNDHLKELFLCEFNTINDSDDDRQKSFSAHRRWSRSRAARSSFSQQTAWKLLDRHQATETQPQVSNSVSKLGSFEDFERKFGTEKHNQTDLFVKGPIIEPCPWLPSVAHDGLPHYLWDVKHATTVETSTLLSFPEYAAISHLWGRWATGEAVNVKGITGWKVPSNTRFRVEDIPEILHKVPSKTPYIWFDLCCIPQEPGSSIGAREIARQAQIFRNAKIVVAWLNEVDDFQGLSAILKWKAVQLLRFRPGRNLTSQDALVAKLWGSFAGKQTGLLIPRSGPL</sequence>
<accession>A0A2P5HRT5</accession>
<keyword evidence="3" id="KW-1185">Reference proteome</keyword>
<gene>
    <name evidence="2" type="ORF">DHEL01_v208633</name>
</gene>